<feature type="domain" description="Retroviral polymerase SH3-like" evidence="1">
    <location>
        <begin position="306"/>
        <end position="357"/>
    </location>
</feature>
<name>A0A5A7UAA2_CUCMM</name>
<organism evidence="2 3">
    <name type="scientific">Cucumis melo var. makuwa</name>
    <name type="common">Oriental melon</name>
    <dbReference type="NCBI Taxonomy" id="1194695"/>
    <lineage>
        <taxon>Eukaryota</taxon>
        <taxon>Viridiplantae</taxon>
        <taxon>Streptophyta</taxon>
        <taxon>Embryophyta</taxon>
        <taxon>Tracheophyta</taxon>
        <taxon>Spermatophyta</taxon>
        <taxon>Magnoliopsida</taxon>
        <taxon>eudicotyledons</taxon>
        <taxon>Gunneridae</taxon>
        <taxon>Pentapetalae</taxon>
        <taxon>rosids</taxon>
        <taxon>fabids</taxon>
        <taxon>Cucurbitales</taxon>
        <taxon>Cucurbitaceae</taxon>
        <taxon>Benincaseae</taxon>
        <taxon>Cucumis</taxon>
    </lineage>
</organism>
<evidence type="ECO:0000313" key="3">
    <source>
        <dbReference type="Proteomes" id="UP000321393"/>
    </source>
</evidence>
<dbReference type="InterPro" id="IPR057670">
    <property type="entry name" value="SH3_retrovirus"/>
</dbReference>
<dbReference type="PANTHER" id="PTHR42648:SF21">
    <property type="entry name" value="CYSTEINE-RICH RLK (RECEPTOR-LIKE PROTEIN KINASE) 8"/>
    <property type="match status" value="1"/>
</dbReference>
<dbReference type="Pfam" id="PF25597">
    <property type="entry name" value="SH3_retrovirus"/>
    <property type="match status" value="1"/>
</dbReference>
<dbReference type="Gene3D" id="3.30.420.10">
    <property type="entry name" value="Ribonuclease H-like superfamily/Ribonuclease H"/>
    <property type="match status" value="1"/>
</dbReference>
<dbReference type="OrthoDB" id="1751476at2759"/>
<dbReference type="Proteomes" id="UP000321393">
    <property type="component" value="Unassembled WGS sequence"/>
</dbReference>
<protein>
    <submittedName>
        <fullName evidence="2">Gag-pol polyprotein</fullName>
    </submittedName>
</protein>
<dbReference type="PANTHER" id="PTHR42648">
    <property type="entry name" value="TRANSPOSASE, PUTATIVE-RELATED"/>
    <property type="match status" value="1"/>
</dbReference>
<reference evidence="2 3" key="1">
    <citation type="submission" date="2019-08" db="EMBL/GenBank/DDBJ databases">
        <title>Draft genome sequences of two oriental melons (Cucumis melo L. var makuwa).</title>
        <authorList>
            <person name="Kwon S.-Y."/>
        </authorList>
    </citation>
    <scope>NUCLEOTIDE SEQUENCE [LARGE SCALE GENOMIC DNA]</scope>
    <source>
        <strain evidence="3">cv. SW 3</strain>
        <tissue evidence="2">Leaf</tissue>
    </source>
</reference>
<dbReference type="InterPro" id="IPR039537">
    <property type="entry name" value="Retrotran_Ty1/copia-like"/>
</dbReference>
<dbReference type="AlphaFoldDB" id="A0A5A7UAA2"/>
<dbReference type="EMBL" id="SSTE01011829">
    <property type="protein sequence ID" value="KAA0050419.1"/>
    <property type="molecule type" value="Genomic_DNA"/>
</dbReference>
<dbReference type="GO" id="GO:0003676">
    <property type="term" value="F:nucleic acid binding"/>
    <property type="evidence" value="ECO:0007669"/>
    <property type="project" value="InterPro"/>
</dbReference>
<proteinExistence type="predicted"/>
<accession>A0A5A7UAA2</accession>
<dbReference type="SUPFAM" id="SSF53098">
    <property type="entry name" value="Ribonuclease H-like"/>
    <property type="match status" value="1"/>
</dbReference>
<sequence>MKKSPVATLSDEEDYFESDDEEVGMALISITTMNKEEAAKVTSQASDQQEPMEGRAQGIRPLCLYESVIIRIVRQKMHMTGNVAFFSELSECNAKSMVLVMEEKRLLANLINIIQLCDQGYQVSFSKDRCNVVVVKTKSFSAKQDCLTTVITRIQRSIFVICQRRRKLKSLGRYNINGTSIAKVAKDDAIIGLPTLTFNPQECCSDCPTGKQVKSSDKSTSLPSTSRTLELLRIDLMRPMQTNSLGARKKGLLTPQQNDVVERKNRTLQEKARVMIHAKHLPIYFWVEALNTVCHIHNRYMLILSDREHHRKWDSKSDRGIFLGYSTNSRAYRVYNRHMRIVMESVNVIIDDHEKVSNGSVDEEDGDI</sequence>
<gene>
    <name evidence="2" type="ORF">E6C27_scaffold175G00070</name>
</gene>
<dbReference type="InterPro" id="IPR012337">
    <property type="entry name" value="RNaseH-like_sf"/>
</dbReference>
<evidence type="ECO:0000259" key="1">
    <source>
        <dbReference type="Pfam" id="PF25597"/>
    </source>
</evidence>
<dbReference type="InterPro" id="IPR036397">
    <property type="entry name" value="RNaseH_sf"/>
</dbReference>
<evidence type="ECO:0000313" key="2">
    <source>
        <dbReference type="EMBL" id="KAA0050419.1"/>
    </source>
</evidence>
<comment type="caution">
    <text evidence="2">The sequence shown here is derived from an EMBL/GenBank/DDBJ whole genome shotgun (WGS) entry which is preliminary data.</text>
</comment>